<dbReference type="PANTHER" id="PTHR11575:SF24">
    <property type="entry name" value="5'-NUCLEOTIDASE"/>
    <property type="match status" value="1"/>
</dbReference>
<dbReference type="AlphaFoldDB" id="A0A8S3XR27"/>
<keyword evidence="6" id="KW-0547">Nucleotide-binding</keyword>
<feature type="domain" description="5'-Nucleotidase C-terminal" evidence="10">
    <location>
        <begin position="346"/>
        <end position="520"/>
    </location>
</feature>
<evidence type="ECO:0000313" key="11">
    <source>
        <dbReference type="EMBL" id="CAG5033239.1"/>
    </source>
</evidence>
<keyword evidence="7" id="KW-0378">Hydrolase</keyword>
<evidence type="ECO:0000256" key="6">
    <source>
        <dbReference type="ARBA" id="ARBA00022741"/>
    </source>
</evidence>
<evidence type="ECO:0000256" key="1">
    <source>
        <dbReference type="ARBA" id="ARBA00000815"/>
    </source>
</evidence>
<organism evidence="11 12">
    <name type="scientific">Parnassius apollo</name>
    <name type="common">Apollo butterfly</name>
    <name type="synonym">Papilio apollo</name>
    <dbReference type="NCBI Taxonomy" id="110799"/>
    <lineage>
        <taxon>Eukaryota</taxon>
        <taxon>Metazoa</taxon>
        <taxon>Ecdysozoa</taxon>
        <taxon>Arthropoda</taxon>
        <taxon>Hexapoda</taxon>
        <taxon>Insecta</taxon>
        <taxon>Pterygota</taxon>
        <taxon>Neoptera</taxon>
        <taxon>Endopterygota</taxon>
        <taxon>Lepidoptera</taxon>
        <taxon>Glossata</taxon>
        <taxon>Ditrysia</taxon>
        <taxon>Papilionoidea</taxon>
        <taxon>Papilionidae</taxon>
        <taxon>Parnassiinae</taxon>
        <taxon>Parnassini</taxon>
        <taxon>Parnassius</taxon>
        <taxon>Parnassius</taxon>
    </lineage>
</organism>
<evidence type="ECO:0000256" key="3">
    <source>
        <dbReference type="ARBA" id="ARBA00012643"/>
    </source>
</evidence>
<comment type="similarity">
    <text evidence="2">Belongs to the 5'-nucleotidase family.</text>
</comment>
<keyword evidence="4" id="KW-0479">Metal-binding</keyword>
<evidence type="ECO:0000256" key="7">
    <source>
        <dbReference type="ARBA" id="ARBA00022801"/>
    </source>
</evidence>
<dbReference type="InterPro" id="IPR006179">
    <property type="entry name" value="5_nucleotidase/apyrase"/>
</dbReference>
<protein>
    <recommendedName>
        <fullName evidence="3">5'-nucleotidase</fullName>
        <ecNumber evidence="3">3.1.3.5</ecNumber>
    </recommendedName>
</protein>
<dbReference type="EC" id="3.1.3.5" evidence="3"/>
<dbReference type="FunFam" id="3.60.21.10:FF:000020">
    <property type="entry name" value="NT5E isoform 4"/>
    <property type="match status" value="1"/>
</dbReference>
<proteinExistence type="inferred from homology"/>
<evidence type="ECO:0000256" key="4">
    <source>
        <dbReference type="ARBA" id="ARBA00022723"/>
    </source>
</evidence>
<feature type="domain" description="Calcineurin-like phosphoesterase" evidence="9">
    <location>
        <begin position="35"/>
        <end position="250"/>
    </location>
</feature>
<dbReference type="GO" id="GO:0008253">
    <property type="term" value="F:5'-nucleotidase activity"/>
    <property type="evidence" value="ECO:0007669"/>
    <property type="project" value="UniProtKB-EC"/>
</dbReference>
<evidence type="ECO:0000313" key="12">
    <source>
        <dbReference type="Proteomes" id="UP000691718"/>
    </source>
</evidence>
<sequence>MKLLLWPTVFLLAAVTLISGSVVKSPSNGNFELLILHNNDMHARFEQTSQMSGACTIADREAGKCYGGFPRVAYVVKEARKAAASGEGPPVLYLNAGDTYTGTAWFTIYKWKIAAEFLNALQPDAVSLGNDEFAKDSTELLPFLKNLKTNIIATNIILNTEENQELQKSVIFDIKGTKVGMVGYLTPEISMLDSAGAVEYIDEVIALKEEVNKLKEQNVSIIIALGHADIDKVIEIATEVDGIDLVINGHKNFYYWNGTSINNQLTDTEIEIKITQKSGKIVPILQSYSYNKNLGKIIAKYDNDGEIIEYQAQQIPLDSSIPQDLEALEVIRSNTAEIYREGQEIVGYTAVVLDGDTCKLEECNFGNLLTDSVTYYYAVRFQGERWTNAPIAIIHSDAITTSIAPENRPAAITRTNLLSALETGSNLVTVTMNGTVLLQVLEYSVANYSYTNPSGQFLQYSGIRVTYDLAKEPGSRVIRAFVRCWSCYIPQFYTIDDWREYTILMPSSLANGDEGYSMLVGLPRQNLDYDVATCIEAYIAQRSPVYPEVSGRIILLNTEAVPDSATALSSTLTLLLFIITFIIG</sequence>
<evidence type="ECO:0000259" key="9">
    <source>
        <dbReference type="Pfam" id="PF00149"/>
    </source>
</evidence>
<dbReference type="OrthoDB" id="7722975at2759"/>
<dbReference type="GO" id="GO:0046872">
    <property type="term" value="F:metal ion binding"/>
    <property type="evidence" value="ECO:0007669"/>
    <property type="project" value="UniProtKB-KW"/>
</dbReference>
<feature type="signal peptide" evidence="8">
    <location>
        <begin position="1"/>
        <end position="20"/>
    </location>
</feature>
<feature type="chain" id="PRO_5035805606" description="5'-nucleotidase" evidence="8">
    <location>
        <begin position="21"/>
        <end position="584"/>
    </location>
</feature>
<dbReference type="PANTHER" id="PTHR11575">
    <property type="entry name" value="5'-NUCLEOTIDASE-RELATED"/>
    <property type="match status" value="1"/>
</dbReference>
<comment type="caution">
    <text evidence="11">The sequence shown here is derived from an EMBL/GenBank/DDBJ whole genome shotgun (WGS) entry which is preliminary data.</text>
</comment>
<dbReference type="GO" id="GO:0006196">
    <property type="term" value="P:AMP catabolic process"/>
    <property type="evidence" value="ECO:0007669"/>
    <property type="project" value="TreeGrafter"/>
</dbReference>
<dbReference type="EMBL" id="CAJQZP010001254">
    <property type="protein sequence ID" value="CAG5033239.1"/>
    <property type="molecule type" value="Genomic_DNA"/>
</dbReference>
<keyword evidence="5 8" id="KW-0732">Signal</keyword>
<evidence type="ECO:0000256" key="8">
    <source>
        <dbReference type="SAM" id="SignalP"/>
    </source>
</evidence>
<name>A0A8S3XR27_PARAO</name>
<dbReference type="Proteomes" id="UP000691718">
    <property type="component" value="Unassembled WGS sequence"/>
</dbReference>
<dbReference type="InterPro" id="IPR008334">
    <property type="entry name" value="5'-Nucleotdase_C"/>
</dbReference>
<dbReference type="InterPro" id="IPR004843">
    <property type="entry name" value="Calcineurin-like_PHP"/>
</dbReference>
<dbReference type="GO" id="GO:0000166">
    <property type="term" value="F:nucleotide binding"/>
    <property type="evidence" value="ECO:0007669"/>
    <property type="project" value="UniProtKB-KW"/>
</dbReference>
<evidence type="ECO:0000259" key="10">
    <source>
        <dbReference type="Pfam" id="PF02872"/>
    </source>
</evidence>
<keyword evidence="12" id="KW-1185">Reference proteome</keyword>
<dbReference type="Pfam" id="PF02872">
    <property type="entry name" value="5_nucleotid_C"/>
    <property type="match status" value="1"/>
</dbReference>
<accession>A0A8S3XR27</accession>
<gene>
    <name evidence="11" type="ORF">PAPOLLO_LOCUS20046</name>
</gene>
<evidence type="ECO:0000256" key="5">
    <source>
        <dbReference type="ARBA" id="ARBA00022729"/>
    </source>
</evidence>
<comment type="catalytic activity">
    <reaction evidence="1">
        <text>a ribonucleoside 5'-phosphate + H2O = a ribonucleoside + phosphate</text>
        <dbReference type="Rhea" id="RHEA:12484"/>
        <dbReference type="ChEBI" id="CHEBI:15377"/>
        <dbReference type="ChEBI" id="CHEBI:18254"/>
        <dbReference type="ChEBI" id="CHEBI:43474"/>
        <dbReference type="ChEBI" id="CHEBI:58043"/>
        <dbReference type="EC" id="3.1.3.5"/>
    </reaction>
</comment>
<evidence type="ECO:0000256" key="2">
    <source>
        <dbReference type="ARBA" id="ARBA00006654"/>
    </source>
</evidence>
<dbReference type="Pfam" id="PF00149">
    <property type="entry name" value="Metallophos"/>
    <property type="match status" value="1"/>
</dbReference>
<reference evidence="11" key="1">
    <citation type="submission" date="2021-04" db="EMBL/GenBank/DDBJ databases">
        <authorList>
            <person name="Tunstrom K."/>
        </authorList>
    </citation>
    <scope>NUCLEOTIDE SEQUENCE</scope>
</reference>
<dbReference type="GO" id="GO:0005886">
    <property type="term" value="C:plasma membrane"/>
    <property type="evidence" value="ECO:0007669"/>
    <property type="project" value="TreeGrafter"/>
</dbReference>